<keyword evidence="5" id="KW-1185">Reference proteome</keyword>
<protein>
    <submittedName>
        <fullName evidence="4">Ribulokinase</fullName>
    </submittedName>
</protein>
<dbReference type="EMBL" id="QFCQ01000018">
    <property type="protein sequence ID" value="RDW13927.1"/>
    <property type="molecule type" value="Genomic_DNA"/>
</dbReference>
<dbReference type="GO" id="GO:0019321">
    <property type="term" value="P:pentose metabolic process"/>
    <property type="evidence" value="ECO:0007669"/>
    <property type="project" value="TreeGrafter"/>
</dbReference>
<dbReference type="AlphaFoldDB" id="A0A3D8PEM7"/>
<dbReference type="InterPro" id="IPR043129">
    <property type="entry name" value="ATPase_NBD"/>
</dbReference>
<feature type="non-terminal residue" evidence="4">
    <location>
        <position position="244"/>
    </location>
</feature>
<sequence>MDQYLIGIDVGTGSARAGLFDRAGRLLAMAKRPIEMHRERGVIAEQSSEQVWRAVCDSVRECVSGTGIDPAQVAGIGFDATCSLVVRGAGDATMPVGDPAHPERDIIVWMDHRAVEQAERINAQGHDVLAYVGTRISPEMETPKLLWLRENRPEVYAAAAHFFDLTDFLTWKATGALERSACTVTCKWTYLAHEGRWDAGYFRQIGLGDLADDGFARIGARVVDPGTALGQGLTPAAATAMGLR</sequence>
<dbReference type="InterPro" id="IPR018484">
    <property type="entry name" value="FGGY_N"/>
</dbReference>
<evidence type="ECO:0000256" key="2">
    <source>
        <dbReference type="ARBA" id="ARBA00022777"/>
    </source>
</evidence>
<accession>A0A3D8PEM7</accession>
<reference evidence="4 5" key="1">
    <citation type="submission" date="2018-05" db="EMBL/GenBank/DDBJ databases">
        <title>Whole genome sequencing of Paracoccus thiocyanatus SST.</title>
        <authorList>
            <person name="Ghosh W."/>
            <person name="Rameez M.J."/>
            <person name="Roy C."/>
        </authorList>
    </citation>
    <scope>NUCLEOTIDE SEQUENCE [LARGE SCALE GENOMIC DNA]</scope>
    <source>
        <strain evidence="4 5">SST</strain>
    </source>
</reference>
<dbReference type="GO" id="GO:0005737">
    <property type="term" value="C:cytoplasm"/>
    <property type="evidence" value="ECO:0007669"/>
    <property type="project" value="TreeGrafter"/>
</dbReference>
<dbReference type="Proteomes" id="UP000256679">
    <property type="component" value="Unassembled WGS sequence"/>
</dbReference>
<gene>
    <name evidence="4" type="ORF">DIE28_05235</name>
</gene>
<organism evidence="4 5">
    <name type="scientific">Paracoccus thiocyanatus</name>
    <dbReference type="NCBI Taxonomy" id="34006"/>
    <lineage>
        <taxon>Bacteria</taxon>
        <taxon>Pseudomonadati</taxon>
        <taxon>Pseudomonadota</taxon>
        <taxon>Alphaproteobacteria</taxon>
        <taxon>Rhodobacterales</taxon>
        <taxon>Paracoccaceae</taxon>
        <taxon>Paracoccus</taxon>
    </lineage>
</organism>
<evidence type="ECO:0000313" key="5">
    <source>
        <dbReference type="Proteomes" id="UP000256679"/>
    </source>
</evidence>
<dbReference type="RefSeq" id="WP_258869592.1">
    <property type="nucleotide sequence ID" value="NZ_QFCQ01000018.1"/>
</dbReference>
<dbReference type="SUPFAM" id="SSF53067">
    <property type="entry name" value="Actin-like ATPase domain"/>
    <property type="match status" value="1"/>
</dbReference>
<proteinExistence type="predicted"/>
<evidence type="ECO:0000256" key="1">
    <source>
        <dbReference type="ARBA" id="ARBA00022679"/>
    </source>
</evidence>
<keyword evidence="2 4" id="KW-0418">Kinase</keyword>
<dbReference type="PANTHER" id="PTHR43435">
    <property type="entry name" value="RIBULOKINASE"/>
    <property type="match status" value="1"/>
</dbReference>
<evidence type="ECO:0000313" key="4">
    <source>
        <dbReference type="EMBL" id="RDW13927.1"/>
    </source>
</evidence>
<dbReference type="Gene3D" id="3.30.420.40">
    <property type="match status" value="1"/>
</dbReference>
<name>A0A3D8PEM7_9RHOB</name>
<evidence type="ECO:0000259" key="3">
    <source>
        <dbReference type="Pfam" id="PF00370"/>
    </source>
</evidence>
<feature type="domain" description="Carbohydrate kinase FGGY N-terminal" evidence="3">
    <location>
        <begin position="4"/>
        <end position="198"/>
    </location>
</feature>
<comment type="caution">
    <text evidence="4">The sequence shown here is derived from an EMBL/GenBank/DDBJ whole genome shotgun (WGS) entry which is preliminary data.</text>
</comment>
<dbReference type="Pfam" id="PF00370">
    <property type="entry name" value="FGGY_N"/>
    <property type="match status" value="1"/>
</dbReference>
<keyword evidence="1" id="KW-0808">Transferase</keyword>
<dbReference type="GO" id="GO:0019150">
    <property type="term" value="F:D-ribulokinase activity"/>
    <property type="evidence" value="ECO:0007669"/>
    <property type="project" value="TreeGrafter"/>
</dbReference>
<dbReference type="PANTHER" id="PTHR43435:SF4">
    <property type="entry name" value="FGGY CARBOHYDRATE KINASE DOMAIN-CONTAINING PROTEIN"/>
    <property type="match status" value="1"/>
</dbReference>